<gene>
    <name evidence="6" type="ORF">S06H3_43103</name>
</gene>
<accession>X1QKX3</accession>
<evidence type="ECO:0000256" key="3">
    <source>
        <dbReference type="ARBA" id="ARBA00022801"/>
    </source>
</evidence>
<name>X1QKX3_9ZZZZ</name>
<dbReference type="CDD" id="cd07023">
    <property type="entry name" value="S49_Sppa_N_C"/>
    <property type="match status" value="1"/>
</dbReference>
<evidence type="ECO:0000313" key="6">
    <source>
        <dbReference type="EMBL" id="GAI43914.1"/>
    </source>
</evidence>
<reference evidence="6" key="1">
    <citation type="journal article" date="2014" name="Front. Microbiol.">
        <title>High frequency of phylogenetically diverse reductive dehalogenase-homologous genes in deep subseafloor sedimentary metagenomes.</title>
        <authorList>
            <person name="Kawai M."/>
            <person name="Futagami T."/>
            <person name="Toyoda A."/>
            <person name="Takaki Y."/>
            <person name="Nishi S."/>
            <person name="Hori S."/>
            <person name="Arai W."/>
            <person name="Tsubouchi T."/>
            <person name="Morono Y."/>
            <person name="Uchiyama I."/>
            <person name="Ito T."/>
            <person name="Fujiyama A."/>
            <person name="Inagaki F."/>
            <person name="Takami H."/>
        </authorList>
    </citation>
    <scope>NUCLEOTIDE SEQUENCE</scope>
    <source>
        <strain evidence="6">Expedition CK06-06</strain>
    </source>
</reference>
<keyword evidence="4" id="KW-0720">Serine protease</keyword>
<evidence type="ECO:0000259" key="5">
    <source>
        <dbReference type="Pfam" id="PF01343"/>
    </source>
</evidence>
<comment type="similarity">
    <text evidence="1">Belongs to the peptidase S49 family.</text>
</comment>
<dbReference type="Gene3D" id="3.90.226.10">
    <property type="entry name" value="2-enoyl-CoA Hydratase, Chain A, domain 1"/>
    <property type="match status" value="1"/>
</dbReference>
<dbReference type="InterPro" id="IPR029045">
    <property type="entry name" value="ClpP/crotonase-like_dom_sf"/>
</dbReference>
<evidence type="ECO:0000256" key="1">
    <source>
        <dbReference type="ARBA" id="ARBA00008683"/>
    </source>
</evidence>
<dbReference type="AlphaFoldDB" id="X1QKX3"/>
<protein>
    <recommendedName>
        <fullName evidence="5">Peptidase S49 domain-containing protein</fullName>
    </recommendedName>
</protein>
<dbReference type="SUPFAM" id="SSF52096">
    <property type="entry name" value="ClpP/crotonase"/>
    <property type="match status" value="1"/>
</dbReference>
<keyword evidence="2" id="KW-0645">Protease</keyword>
<feature type="domain" description="Peptidase S49" evidence="5">
    <location>
        <begin position="70"/>
        <end position="142"/>
    </location>
</feature>
<proteinExistence type="inferred from homology"/>
<keyword evidence="3" id="KW-0378">Hydrolase</keyword>
<dbReference type="Pfam" id="PF01343">
    <property type="entry name" value="Peptidase_S49"/>
    <property type="match status" value="1"/>
</dbReference>
<dbReference type="EMBL" id="BARV01026700">
    <property type="protein sequence ID" value="GAI43914.1"/>
    <property type="molecule type" value="Genomic_DNA"/>
</dbReference>
<dbReference type="PANTHER" id="PTHR42987:SF4">
    <property type="entry name" value="PROTEASE SOHB-RELATED"/>
    <property type="match status" value="1"/>
</dbReference>
<dbReference type="PANTHER" id="PTHR42987">
    <property type="entry name" value="PEPTIDASE S49"/>
    <property type="match status" value="1"/>
</dbReference>
<dbReference type="InterPro" id="IPR002142">
    <property type="entry name" value="Peptidase_S49"/>
</dbReference>
<evidence type="ECO:0000256" key="2">
    <source>
        <dbReference type="ARBA" id="ARBA00022670"/>
    </source>
</evidence>
<dbReference type="GO" id="GO:0008236">
    <property type="term" value="F:serine-type peptidase activity"/>
    <property type="evidence" value="ECO:0007669"/>
    <property type="project" value="UniProtKB-KW"/>
</dbReference>
<organism evidence="6">
    <name type="scientific">marine sediment metagenome</name>
    <dbReference type="NCBI Taxonomy" id="412755"/>
    <lineage>
        <taxon>unclassified sequences</taxon>
        <taxon>metagenomes</taxon>
        <taxon>ecological metagenomes</taxon>
    </lineage>
</organism>
<sequence>MGDSVYEIRLEGVISAEKYSGLFGVVTVTPEKIISQLDEARKNPNVKAILIRVNSPGGSAAASQEIYEELKKVEKPVVVSVSEVCVSGAYYVASAADRIIANRSSSVGSIGVIMQIPNFEDLYEKLGIKYTTIKQGKFKTIIQLKLN</sequence>
<evidence type="ECO:0000256" key="4">
    <source>
        <dbReference type="ARBA" id="ARBA00022825"/>
    </source>
</evidence>
<dbReference type="InterPro" id="IPR047272">
    <property type="entry name" value="S49_SppA_C"/>
</dbReference>
<comment type="caution">
    <text evidence="6">The sequence shown here is derived from an EMBL/GenBank/DDBJ whole genome shotgun (WGS) entry which is preliminary data.</text>
</comment>
<dbReference type="GO" id="GO:0006508">
    <property type="term" value="P:proteolysis"/>
    <property type="evidence" value="ECO:0007669"/>
    <property type="project" value="UniProtKB-KW"/>
</dbReference>